<proteinExistence type="predicted"/>
<protein>
    <submittedName>
        <fullName evidence="1">Uncharacterized protein</fullName>
    </submittedName>
</protein>
<evidence type="ECO:0000313" key="1">
    <source>
        <dbReference type="EMBL" id="DAG99434.1"/>
    </source>
</evidence>
<name>A0A8S5VVT0_9CAUD</name>
<reference evidence="1" key="1">
    <citation type="journal article" date="2021" name="Proc. Natl. Acad. Sci. U.S.A.">
        <title>A Catalog of Tens of Thousands of Viruses from Human Metagenomes Reveals Hidden Associations with Chronic Diseases.</title>
        <authorList>
            <person name="Tisza M.J."/>
            <person name="Buck C.B."/>
        </authorList>
    </citation>
    <scope>NUCLEOTIDE SEQUENCE</scope>
    <source>
        <strain evidence="1">CtY4J10</strain>
    </source>
</reference>
<organism evidence="1">
    <name type="scientific">Ackermannviridae sp</name>
    <dbReference type="NCBI Taxonomy" id="2831612"/>
    <lineage>
        <taxon>Viruses</taxon>
        <taxon>Duplodnaviria</taxon>
        <taxon>Heunggongvirae</taxon>
        <taxon>Uroviricota</taxon>
        <taxon>Caudoviricetes</taxon>
        <taxon>Pantevenvirales</taxon>
        <taxon>Ackermannviridae</taxon>
    </lineage>
</organism>
<sequence length="235" mass="26853">MFNEKTSEYSLKTRQQIPVVQSAKYLASRAKAIKAIQERPYLNEADFWILMNETKTGKMMYTGLIISHNACLKINDNMPEKDKFNPDCVSVDKAGYGNSLVFTYTNKQQGLYEVGEASAQNCKNAYPYAMAYKRLFDRVVLKICKLAFDGIYSDSEADEFKERYEEEPQPVTASPEVTAQVVKDMATTALKGYAQRTGKDNKTVQTEAKSFIGKLFKDFTDDDWRSVAKEFEHRK</sequence>
<accession>A0A8S5VVT0</accession>
<dbReference type="EMBL" id="BK035411">
    <property type="protein sequence ID" value="DAG99434.1"/>
    <property type="molecule type" value="Genomic_DNA"/>
</dbReference>